<evidence type="ECO:0000313" key="4">
    <source>
        <dbReference type="Proteomes" id="UP001153636"/>
    </source>
</evidence>
<dbReference type="OrthoDB" id="6585993at2759"/>
<dbReference type="EMBL" id="OV651818">
    <property type="protein sequence ID" value="CAH1112394.1"/>
    <property type="molecule type" value="Genomic_DNA"/>
</dbReference>
<gene>
    <name evidence="3" type="ORF">PSYICH_LOCUS12167</name>
</gene>
<dbReference type="Proteomes" id="UP001153636">
    <property type="component" value="Chromosome 6"/>
</dbReference>
<evidence type="ECO:0000259" key="2">
    <source>
        <dbReference type="Pfam" id="PF20146"/>
    </source>
</evidence>
<dbReference type="Pfam" id="PF20146">
    <property type="entry name" value="NRF"/>
    <property type="match status" value="1"/>
</dbReference>
<dbReference type="InterPro" id="IPR006621">
    <property type="entry name" value="Nose-resist-to-fluoxetine_N"/>
</dbReference>
<keyword evidence="1" id="KW-0732">Signal</keyword>
<reference evidence="3" key="1">
    <citation type="submission" date="2022-01" db="EMBL/GenBank/DDBJ databases">
        <authorList>
            <person name="King R."/>
        </authorList>
    </citation>
    <scope>NUCLEOTIDE SEQUENCE</scope>
</reference>
<feature type="chain" id="PRO_5040250026" description="Nose resistant-to-fluoxetine protein N-terminal domain-containing protein" evidence="1">
    <location>
        <begin position="18"/>
        <end position="150"/>
    </location>
</feature>
<name>A0A9P0D5V3_9CUCU</name>
<sequence>MLIFFFVAVQCAVAVSAASESGQNEISVDLFPRLPMGIVDTDNVLCREHSRIYYENLKNFSLWAYEMSDATSKSVTGILRGNIAQFGQFEECLTLESPFPTQYCITTIIADIPAPNPPRNPKSLIYLPNESVLRKIYVMCGCGGNTSYII</sequence>
<dbReference type="AlphaFoldDB" id="A0A9P0D5V3"/>
<feature type="signal peptide" evidence="1">
    <location>
        <begin position="1"/>
        <end position="17"/>
    </location>
</feature>
<evidence type="ECO:0000256" key="1">
    <source>
        <dbReference type="SAM" id="SignalP"/>
    </source>
</evidence>
<accession>A0A9P0D5V3</accession>
<feature type="domain" description="Nose resistant-to-fluoxetine protein N-terminal" evidence="2">
    <location>
        <begin position="46"/>
        <end position="112"/>
    </location>
</feature>
<proteinExistence type="predicted"/>
<organism evidence="3 4">
    <name type="scientific">Psylliodes chrysocephalus</name>
    <dbReference type="NCBI Taxonomy" id="3402493"/>
    <lineage>
        <taxon>Eukaryota</taxon>
        <taxon>Metazoa</taxon>
        <taxon>Ecdysozoa</taxon>
        <taxon>Arthropoda</taxon>
        <taxon>Hexapoda</taxon>
        <taxon>Insecta</taxon>
        <taxon>Pterygota</taxon>
        <taxon>Neoptera</taxon>
        <taxon>Endopterygota</taxon>
        <taxon>Coleoptera</taxon>
        <taxon>Polyphaga</taxon>
        <taxon>Cucujiformia</taxon>
        <taxon>Chrysomeloidea</taxon>
        <taxon>Chrysomelidae</taxon>
        <taxon>Galerucinae</taxon>
        <taxon>Alticini</taxon>
        <taxon>Psylliodes</taxon>
    </lineage>
</organism>
<evidence type="ECO:0000313" key="3">
    <source>
        <dbReference type="EMBL" id="CAH1112394.1"/>
    </source>
</evidence>
<keyword evidence="4" id="KW-1185">Reference proteome</keyword>
<protein>
    <recommendedName>
        <fullName evidence="2">Nose resistant-to-fluoxetine protein N-terminal domain-containing protein</fullName>
    </recommendedName>
</protein>